<keyword evidence="1 5" id="KW-0808">Transferase</keyword>
<organism evidence="5 6">
    <name type="scientific">Alteribacter lacisalsi</name>
    <dbReference type="NCBI Taxonomy" id="2045244"/>
    <lineage>
        <taxon>Bacteria</taxon>
        <taxon>Bacillati</taxon>
        <taxon>Bacillota</taxon>
        <taxon>Bacilli</taxon>
        <taxon>Bacillales</taxon>
        <taxon>Bacillaceae</taxon>
        <taxon>Alteribacter</taxon>
    </lineage>
</organism>
<dbReference type="AlphaFoldDB" id="A0A2W0HDS9"/>
<evidence type="ECO:0000256" key="1">
    <source>
        <dbReference type="ARBA" id="ARBA00022679"/>
    </source>
</evidence>
<dbReference type="Proteomes" id="UP000248066">
    <property type="component" value="Unassembled WGS sequence"/>
</dbReference>
<evidence type="ECO:0000256" key="2">
    <source>
        <dbReference type="ARBA" id="ARBA00023315"/>
    </source>
</evidence>
<dbReference type="InterPro" id="IPR000182">
    <property type="entry name" value="GNAT_dom"/>
</dbReference>
<dbReference type="PROSITE" id="PS51186">
    <property type="entry name" value="GNAT"/>
    <property type="match status" value="1"/>
</dbReference>
<comment type="caution">
    <text evidence="5">The sequence shown here is derived from an EMBL/GenBank/DDBJ whole genome shotgun (WGS) entry which is preliminary data.</text>
</comment>
<evidence type="ECO:0000259" key="4">
    <source>
        <dbReference type="PROSITE" id="PS51186"/>
    </source>
</evidence>
<dbReference type="Pfam" id="PF13302">
    <property type="entry name" value="Acetyltransf_3"/>
    <property type="match status" value="1"/>
</dbReference>
<evidence type="ECO:0000313" key="5">
    <source>
        <dbReference type="EMBL" id="PYZ98130.1"/>
    </source>
</evidence>
<proteinExistence type="inferred from homology"/>
<keyword evidence="2" id="KW-0012">Acyltransferase</keyword>
<dbReference type="InterPro" id="IPR016181">
    <property type="entry name" value="Acyl_CoA_acyltransferase"/>
</dbReference>
<dbReference type="Gene3D" id="3.40.630.30">
    <property type="match status" value="1"/>
</dbReference>
<sequence length="179" mass="19694">MEMTVYLEALSELAAEELLAFEQENRTYFASVIPDRGDAFFDQDNFMNNLQSLLTETIEGKCQMYTVKTEHNAIAGRINLVNIQTDQAGLKTAELGYRIGEAHKGKGFATAAISLALSEASRHKISRVEAMTAVDNIGSQVVLLKNGFHETGIRHASLLFEGNALDGIIYEKVLPPMAK</sequence>
<dbReference type="EMBL" id="PDOF01000001">
    <property type="protein sequence ID" value="PYZ98130.1"/>
    <property type="molecule type" value="Genomic_DNA"/>
</dbReference>
<name>A0A2W0HDS9_9BACI</name>
<protein>
    <submittedName>
        <fullName evidence="5">GNAT family N-acetyltransferase</fullName>
    </submittedName>
</protein>
<accession>A0A2W0HDS9</accession>
<dbReference type="SUPFAM" id="SSF55729">
    <property type="entry name" value="Acyl-CoA N-acyltransferases (Nat)"/>
    <property type="match status" value="1"/>
</dbReference>
<keyword evidence="6" id="KW-1185">Reference proteome</keyword>
<dbReference type="PANTHER" id="PTHR43792:SF8">
    <property type="entry name" value="[RIBOSOMAL PROTEIN US5]-ALANINE N-ACETYLTRANSFERASE"/>
    <property type="match status" value="1"/>
</dbReference>
<reference evidence="5 6" key="1">
    <citation type="submission" date="2017-10" db="EMBL/GenBank/DDBJ databases">
        <title>Bacillus sp. nov., a halophilic bacterium isolated from a Yangshapao Lake.</title>
        <authorList>
            <person name="Wang H."/>
        </authorList>
    </citation>
    <scope>NUCLEOTIDE SEQUENCE [LARGE SCALE GENOMIC DNA]</scope>
    <source>
        <strain evidence="5 6">YSP-3</strain>
    </source>
</reference>
<dbReference type="InterPro" id="IPR051531">
    <property type="entry name" value="N-acetyltransferase"/>
</dbReference>
<feature type="domain" description="N-acetyltransferase" evidence="4">
    <location>
        <begin position="8"/>
        <end position="175"/>
    </location>
</feature>
<dbReference type="GO" id="GO:0008999">
    <property type="term" value="F:protein-N-terminal-alanine acetyltransferase activity"/>
    <property type="evidence" value="ECO:0007669"/>
    <property type="project" value="TreeGrafter"/>
</dbReference>
<gene>
    <name evidence="5" type="ORF">CR205_05920</name>
</gene>
<dbReference type="PANTHER" id="PTHR43792">
    <property type="entry name" value="GNAT FAMILY, PUTATIVE (AFU_ORTHOLOGUE AFUA_3G00765)-RELATED-RELATED"/>
    <property type="match status" value="1"/>
</dbReference>
<evidence type="ECO:0000256" key="3">
    <source>
        <dbReference type="ARBA" id="ARBA00038502"/>
    </source>
</evidence>
<comment type="similarity">
    <text evidence="3">Belongs to the acetyltransferase family. RimJ subfamily.</text>
</comment>
<evidence type="ECO:0000313" key="6">
    <source>
        <dbReference type="Proteomes" id="UP000248066"/>
    </source>
</evidence>
<dbReference type="GO" id="GO:0005737">
    <property type="term" value="C:cytoplasm"/>
    <property type="evidence" value="ECO:0007669"/>
    <property type="project" value="TreeGrafter"/>
</dbReference>